<dbReference type="AlphaFoldDB" id="A0A497ESB5"/>
<sequence length="316" mass="35033">MDRVVVRAPAHLHAGNFDLTGDLGRLYGTVGFAIDYQLEISVEKSDFIASNDMWAKHYAEALVKRLGVKGVKVDVRKKIPAFAGLGYNTTLALSIGVAISKLYDLGLRVEDVALTVRRGLITALGVYAFKFGGFIVEGGFKVNLKEKMLPPLIFRVDVPENWLFVVALPEKPLSKVREIREREDVVLESLEQMPSSLSDALSRIVLVKVIPSIIERDLDSFGEGLTLFNLKLGEFWSRYQGGVYCHPIVEEGVKIMLRRSKCACQSSWGPTFYSIVEGEARAKELVEELRAFLNANGGGEVFYVKADNDGAEVLED</sequence>
<dbReference type="PANTHER" id="PTHR20861">
    <property type="entry name" value="HOMOSERINE/4-DIPHOSPHOCYTIDYL-2-C-METHYL-D-ERYTHRITOL KINASE"/>
    <property type="match status" value="1"/>
</dbReference>
<comment type="pathway">
    <text evidence="2">Cofactor biosynthesis; 5,6,7,8-tetrahydromethanopterin biosynthesis.</text>
</comment>
<dbReference type="InterPro" id="IPR006204">
    <property type="entry name" value="GHMP_kinase_N_dom"/>
</dbReference>
<evidence type="ECO:0000256" key="1">
    <source>
        <dbReference type="ARBA" id="ARBA00022679"/>
    </source>
</evidence>
<dbReference type="SUPFAM" id="SSF54211">
    <property type="entry name" value="Ribosomal protein S5 domain 2-like"/>
    <property type="match status" value="1"/>
</dbReference>
<keyword evidence="2" id="KW-0328">Glycosyltransferase</keyword>
<comment type="caution">
    <text evidence="5">The sequence shown here is derived from an EMBL/GenBank/DDBJ whole genome shotgun (WGS) entry which is preliminary data.</text>
</comment>
<evidence type="ECO:0000256" key="2">
    <source>
        <dbReference type="PIRNR" id="PIRNR004884"/>
    </source>
</evidence>
<dbReference type="GO" id="GO:0043793">
    <property type="term" value="F:beta-ribofuranosylaminobenzene 5'-phosphate synthase activity"/>
    <property type="evidence" value="ECO:0007669"/>
    <property type="project" value="UniProtKB-EC"/>
</dbReference>
<feature type="domain" description="GHMP kinase C-terminal" evidence="4">
    <location>
        <begin position="210"/>
        <end position="294"/>
    </location>
</feature>
<evidence type="ECO:0000313" key="5">
    <source>
        <dbReference type="EMBL" id="RLE50243.1"/>
    </source>
</evidence>
<dbReference type="EMBL" id="QMQV01000010">
    <property type="protein sequence ID" value="RLE50243.1"/>
    <property type="molecule type" value="Genomic_DNA"/>
</dbReference>
<dbReference type="Proteomes" id="UP000278475">
    <property type="component" value="Unassembled WGS sequence"/>
</dbReference>
<dbReference type="InterPro" id="IPR013750">
    <property type="entry name" value="GHMP_kinase_C_dom"/>
</dbReference>
<dbReference type="UniPathway" id="UPA00065"/>
<proteinExistence type="inferred from homology"/>
<evidence type="ECO:0000259" key="3">
    <source>
        <dbReference type="Pfam" id="PF00288"/>
    </source>
</evidence>
<comment type="catalytic activity">
    <reaction evidence="2">
        <text>5-phospho-alpha-D-ribose 1-diphosphate + 4-hydroxybenzoate + H(+) = 4-(beta-D-ribofuranosyl)phenol 5'-phosphate + CO2 + diphosphate</text>
        <dbReference type="Rhea" id="RHEA:48556"/>
        <dbReference type="ChEBI" id="CHEBI:15378"/>
        <dbReference type="ChEBI" id="CHEBI:16526"/>
        <dbReference type="ChEBI" id="CHEBI:17879"/>
        <dbReference type="ChEBI" id="CHEBI:33019"/>
        <dbReference type="ChEBI" id="CHEBI:58017"/>
        <dbReference type="ChEBI" id="CHEBI:82767"/>
        <dbReference type="EC" id="2.4.2.54"/>
    </reaction>
</comment>
<evidence type="ECO:0000259" key="4">
    <source>
        <dbReference type="Pfam" id="PF08544"/>
    </source>
</evidence>
<dbReference type="EC" id="2.4.2.54" evidence="2"/>
<organism evidence="5 6">
    <name type="scientific">Thermoproteota archaeon</name>
    <dbReference type="NCBI Taxonomy" id="2056631"/>
    <lineage>
        <taxon>Archaea</taxon>
        <taxon>Thermoproteota</taxon>
    </lineage>
</organism>
<gene>
    <name evidence="5" type="ORF">DRJ31_02145</name>
</gene>
<comment type="similarity">
    <text evidence="2">Belongs to the beta-RFA-P synthase family.</text>
</comment>
<dbReference type="InterPro" id="IPR020568">
    <property type="entry name" value="Ribosomal_Su5_D2-typ_SF"/>
</dbReference>
<protein>
    <recommendedName>
        <fullName evidence="2">Beta-ribofuranosylaminobenzene 5'-phosphate synthase</fullName>
        <shortName evidence="2">Beta-RFA-P synthase</shortName>
        <ecNumber evidence="2">2.4.2.54</ecNumber>
    </recommendedName>
</protein>
<keyword evidence="5" id="KW-0418">Kinase</keyword>
<dbReference type="InterPro" id="IPR014721">
    <property type="entry name" value="Ribsml_uS5_D2-typ_fold_subgr"/>
</dbReference>
<dbReference type="Gene3D" id="3.30.230.10">
    <property type="match status" value="1"/>
</dbReference>
<dbReference type="InterPro" id="IPR004422">
    <property type="entry name" value="RFAP_synthase"/>
</dbReference>
<feature type="domain" description="GHMP kinase N-terminal" evidence="3">
    <location>
        <begin position="57"/>
        <end position="118"/>
    </location>
</feature>
<keyword evidence="1 2" id="KW-0808">Transferase</keyword>
<comment type="subunit">
    <text evidence="2">Homodimer.</text>
</comment>
<dbReference type="Pfam" id="PF00288">
    <property type="entry name" value="GHMP_kinases_N"/>
    <property type="match status" value="1"/>
</dbReference>
<name>A0A497ESB5_9CREN</name>
<dbReference type="Pfam" id="PF08544">
    <property type="entry name" value="GHMP_kinases_C"/>
    <property type="match status" value="1"/>
</dbReference>
<dbReference type="GO" id="GO:0016301">
    <property type="term" value="F:kinase activity"/>
    <property type="evidence" value="ECO:0007669"/>
    <property type="project" value="UniProtKB-KW"/>
</dbReference>
<comment type="function">
    <text evidence="2">Catalyzes the condensation of 4-aminobenzoate (pABA) with 5-phospho-alpha-D-ribose 1-diphosphate (PRPP) to produce beta-ribofuranosylaminobenzene 5'-phosphate (beta-RFA-P).</text>
</comment>
<dbReference type="NCBIfam" id="TIGR00144">
    <property type="entry name" value="beta_RFAP_syn"/>
    <property type="match status" value="1"/>
</dbReference>
<dbReference type="PIRSF" id="PIRSF004884">
    <property type="entry name" value="Sugar_kin_arch"/>
    <property type="match status" value="1"/>
</dbReference>
<reference evidence="5 6" key="1">
    <citation type="submission" date="2018-06" db="EMBL/GenBank/DDBJ databases">
        <title>Extensive metabolic versatility and redundancy in microbially diverse, dynamic hydrothermal sediments.</title>
        <authorList>
            <person name="Dombrowski N."/>
            <person name="Teske A."/>
            <person name="Baker B.J."/>
        </authorList>
    </citation>
    <scope>NUCLEOTIDE SEQUENCE [LARGE SCALE GENOMIC DNA]</scope>
    <source>
        <strain evidence="5">B66_G16</strain>
    </source>
</reference>
<accession>A0A497ESB5</accession>
<dbReference type="PANTHER" id="PTHR20861:SF6">
    <property type="entry name" value="BETA-RIBOFURANOSYLPHENOL 5'-PHOSPHATE SYNTHASE"/>
    <property type="match status" value="1"/>
</dbReference>
<dbReference type="GO" id="GO:0005524">
    <property type="term" value="F:ATP binding"/>
    <property type="evidence" value="ECO:0007669"/>
    <property type="project" value="UniProtKB-UniRule"/>
</dbReference>
<evidence type="ECO:0000313" key="6">
    <source>
        <dbReference type="Proteomes" id="UP000278475"/>
    </source>
</evidence>